<dbReference type="EMBL" id="BLZH01000006">
    <property type="protein sequence ID" value="GFP55860.1"/>
    <property type="molecule type" value="Genomic_DNA"/>
</dbReference>
<gene>
    <name evidence="2" type="ORF">TASIC1_0006003000</name>
</gene>
<comment type="caution">
    <text evidence="2">The sequence shown here is derived from an EMBL/GenBank/DDBJ whole genome shotgun (WGS) entry which is preliminary data.</text>
</comment>
<dbReference type="AlphaFoldDB" id="A0A6V8QU26"/>
<dbReference type="Proteomes" id="UP000517252">
    <property type="component" value="Unassembled WGS sequence"/>
</dbReference>
<feature type="region of interest" description="Disordered" evidence="1">
    <location>
        <begin position="31"/>
        <end position="55"/>
    </location>
</feature>
<reference evidence="2 3" key="1">
    <citation type="submission" date="2020-07" db="EMBL/GenBank/DDBJ databases">
        <title>Trichoderma asperellum IC-1 whole genome shotgun sequence.</title>
        <authorList>
            <person name="Kanamasa S."/>
            <person name="Takahashi H."/>
        </authorList>
    </citation>
    <scope>NUCLEOTIDE SEQUENCE [LARGE SCALE GENOMIC DNA]</scope>
    <source>
        <strain evidence="2 3">IC-1</strain>
    </source>
</reference>
<protein>
    <submittedName>
        <fullName evidence="2">Uncharacterized protein</fullName>
    </submittedName>
</protein>
<sequence>MTPKLKLKTKAACSESYLFTPSHYTLMSEPAAAVEEKQTDRPAPASVVTSGPGLASSSCVVTVSPSSTAFHGASRPDRSPPSQLPSVDPCLIVMRPRVQQEPPHKAGASTCARLISGLGPFLDIERGERLKTGGKPRISANSAVVLGSSSHAGCASKGLYSGLSAKERYYAAIQ</sequence>
<name>A0A6V8QU26_TRIAP</name>
<feature type="region of interest" description="Disordered" evidence="1">
    <location>
        <begin position="67"/>
        <end position="87"/>
    </location>
</feature>
<evidence type="ECO:0000313" key="3">
    <source>
        <dbReference type="Proteomes" id="UP000517252"/>
    </source>
</evidence>
<organism evidence="2 3">
    <name type="scientific">Trichoderma asperellum</name>
    <name type="common">Filamentous fungus</name>
    <dbReference type="NCBI Taxonomy" id="101201"/>
    <lineage>
        <taxon>Eukaryota</taxon>
        <taxon>Fungi</taxon>
        <taxon>Dikarya</taxon>
        <taxon>Ascomycota</taxon>
        <taxon>Pezizomycotina</taxon>
        <taxon>Sordariomycetes</taxon>
        <taxon>Hypocreomycetidae</taxon>
        <taxon>Hypocreales</taxon>
        <taxon>Hypocreaceae</taxon>
        <taxon>Trichoderma</taxon>
    </lineage>
</organism>
<accession>A0A6V8QU26</accession>
<proteinExistence type="predicted"/>
<evidence type="ECO:0000256" key="1">
    <source>
        <dbReference type="SAM" id="MobiDB-lite"/>
    </source>
</evidence>
<evidence type="ECO:0000313" key="2">
    <source>
        <dbReference type="EMBL" id="GFP55860.1"/>
    </source>
</evidence>